<comment type="pathway">
    <text evidence="5">Cell wall biogenesis; lipoteichoic acid biosynthesis.</text>
</comment>
<dbReference type="EMBL" id="JAEEGB010000010">
    <property type="protein sequence ID" value="MBI6872991.1"/>
    <property type="molecule type" value="Genomic_DNA"/>
</dbReference>
<keyword evidence="8" id="KW-1185">Reference proteome</keyword>
<gene>
    <name evidence="5 7" type="primary">dltC</name>
    <name evidence="7" type="ORF">I6U51_09790</name>
</gene>
<comment type="similarity">
    <text evidence="5">Belongs to the DltC family.</text>
</comment>
<dbReference type="InterPro" id="IPR036736">
    <property type="entry name" value="ACP-like_sf"/>
</dbReference>
<dbReference type="GO" id="GO:0071555">
    <property type="term" value="P:cell wall organization"/>
    <property type="evidence" value="ECO:0007669"/>
    <property type="project" value="UniProtKB-KW"/>
</dbReference>
<dbReference type="InterPro" id="IPR003230">
    <property type="entry name" value="DltC"/>
</dbReference>
<comment type="PTM">
    <text evidence="5">4'-phosphopantetheine is transferred from CoA to a specific serine of apo-DCP.</text>
</comment>
<keyword evidence="1 5" id="KW-0596">Phosphopantetheine</keyword>
<keyword evidence="3 5" id="KW-0597">Phosphoprotein</keyword>
<evidence type="ECO:0000256" key="1">
    <source>
        <dbReference type="ARBA" id="ARBA00022450"/>
    </source>
</evidence>
<keyword evidence="7" id="KW-0436">Ligase</keyword>
<dbReference type="GO" id="GO:0036370">
    <property type="term" value="F:D-alanyl carrier activity"/>
    <property type="evidence" value="ECO:0007669"/>
    <property type="project" value="UniProtKB-UniRule"/>
</dbReference>
<keyword evidence="2 5" id="KW-0963">Cytoplasm</keyword>
<dbReference type="NCBIfam" id="NF003464">
    <property type="entry name" value="PRK05087.1"/>
    <property type="match status" value="1"/>
</dbReference>
<evidence type="ECO:0000256" key="4">
    <source>
        <dbReference type="ARBA" id="ARBA00023316"/>
    </source>
</evidence>
<dbReference type="RefSeq" id="WP_211142469.1">
    <property type="nucleotide sequence ID" value="NZ_JAEEGB010000010.1"/>
</dbReference>
<reference evidence="7" key="1">
    <citation type="submission" date="2020-12" db="EMBL/GenBank/DDBJ databases">
        <title>Clostridium thailandense sp. nov., a novel acetogenic bacterium isolated from peat land soil in Thailand.</title>
        <authorList>
            <person name="Chaikitkaew S."/>
            <person name="Birkeland N.K."/>
        </authorList>
    </citation>
    <scope>NUCLEOTIDE SEQUENCE</scope>
    <source>
        <strain evidence="7">DSM 17425</strain>
    </source>
</reference>
<proteinExistence type="inferred from homology"/>
<evidence type="ECO:0000256" key="2">
    <source>
        <dbReference type="ARBA" id="ARBA00022490"/>
    </source>
</evidence>
<sequence>MEEKILDILESICGVDEVKEDKDLDLFDSGLLDSLATIELLIALEEKLGVKIEPTEVQREDINTPNKIIEYVSLR</sequence>
<dbReference type="HAMAP" id="MF_00565">
    <property type="entry name" value="DltC"/>
    <property type="match status" value="1"/>
</dbReference>
<dbReference type="GO" id="GO:0005737">
    <property type="term" value="C:cytoplasm"/>
    <property type="evidence" value="ECO:0007669"/>
    <property type="project" value="UniProtKB-SubCell"/>
</dbReference>
<keyword evidence="4 5" id="KW-0961">Cell wall biogenesis/degradation</keyword>
<dbReference type="AlphaFoldDB" id="A0A934HR76"/>
<evidence type="ECO:0000313" key="7">
    <source>
        <dbReference type="EMBL" id="MBI6872991.1"/>
    </source>
</evidence>
<dbReference type="NCBIfam" id="TIGR01688">
    <property type="entry name" value="dltC"/>
    <property type="match status" value="1"/>
</dbReference>
<dbReference type="SUPFAM" id="SSF47336">
    <property type="entry name" value="ACP-like"/>
    <property type="match status" value="1"/>
</dbReference>
<dbReference type="GO" id="GO:0016874">
    <property type="term" value="F:ligase activity"/>
    <property type="evidence" value="ECO:0007669"/>
    <property type="project" value="UniProtKB-KW"/>
</dbReference>
<comment type="subcellular location">
    <subcellularLocation>
        <location evidence="5">Cytoplasm</location>
    </subcellularLocation>
</comment>
<organism evidence="7 8">
    <name type="scientific">Clostridium aciditolerans</name>
    <dbReference type="NCBI Taxonomy" id="339861"/>
    <lineage>
        <taxon>Bacteria</taxon>
        <taxon>Bacillati</taxon>
        <taxon>Bacillota</taxon>
        <taxon>Clostridia</taxon>
        <taxon>Eubacteriales</taxon>
        <taxon>Clostridiaceae</taxon>
        <taxon>Clostridium</taxon>
    </lineage>
</organism>
<protein>
    <recommendedName>
        <fullName evidence="5">D-alanyl carrier protein</fullName>
        <shortName evidence="5">DCP</shortName>
    </recommendedName>
    <alternativeName>
        <fullName evidence="5">D-alanine--poly(phosphoribitol) ligase subunit 2</fullName>
    </alternativeName>
</protein>
<comment type="caution">
    <text evidence="7">The sequence shown here is derived from an EMBL/GenBank/DDBJ whole genome shotgun (WGS) entry which is preliminary data.</text>
</comment>
<evidence type="ECO:0000259" key="6">
    <source>
        <dbReference type="PROSITE" id="PS50075"/>
    </source>
</evidence>
<comment type="function">
    <text evidence="5">Carrier protein involved in the D-alanylation of lipoteichoic acid (LTA). The loading of thioester-linked D-alanine onto DltC is catalyzed by D-alanine--D-alanyl carrier protein ligase DltA. The DltC-carried D-alanyl group is further transferred to cell membrane phosphatidylglycerol (PG) by forming an ester bond, probably catalyzed by DltD. D-alanylation of LTA plays an important role in modulating the properties of the cell wall in Gram-positive bacteria, influencing the net charge of the cell wall.</text>
</comment>
<dbReference type="Proteomes" id="UP000622687">
    <property type="component" value="Unassembled WGS sequence"/>
</dbReference>
<dbReference type="Gene3D" id="1.10.1200.10">
    <property type="entry name" value="ACP-like"/>
    <property type="match status" value="1"/>
</dbReference>
<evidence type="ECO:0000256" key="5">
    <source>
        <dbReference type="HAMAP-Rule" id="MF_00565"/>
    </source>
</evidence>
<evidence type="ECO:0000313" key="8">
    <source>
        <dbReference type="Proteomes" id="UP000622687"/>
    </source>
</evidence>
<name>A0A934HR76_9CLOT</name>
<feature type="modified residue" description="O-(pantetheine 4'-phosphoryl)serine" evidence="5">
    <location>
        <position position="34"/>
    </location>
</feature>
<dbReference type="GO" id="GO:0070395">
    <property type="term" value="P:lipoteichoic acid biosynthetic process"/>
    <property type="evidence" value="ECO:0007669"/>
    <property type="project" value="UniProtKB-UniRule"/>
</dbReference>
<dbReference type="InterPro" id="IPR009081">
    <property type="entry name" value="PP-bd_ACP"/>
</dbReference>
<evidence type="ECO:0000256" key="3">
    <source>
        <dbReference type="ARBA" id="ARBA00022553"/>
    </source>
</evidence>
<feature type="domain" description="Carrier" evidence="6">
    <location>
        <begin position="1"/>
        <end position="75"/>
    </location>
</feature>
<dbReference type="Pfam" id="PF00550">
    <property type="entry name" value="PP-binding"/>
    <property type="match status" value="1"/>
</dbReference>
<accession>A0A934HR76</accession>
<dbReference type="PROSITE" id="PS50075">
    <property type="entry name" value="CARRIER"/>
    <property type="match status" value="1"/>
</dbReference>